<accession>A0AAD4AK19</accession>
<evidence type="ECO:0000313" key="1">
    <source>
        <dbReference type="EMBL" id="KAF7773747.1"/>
    </source>
</evidence>
<proteinExistence type="predicted"/>
<dbReference type="Proteomes" id="UP000016487">
    <property type="component" value="Unassembled WGS sequence"/>
</dbReference>
<reference evidence="1" key="1">
    <citation type="journal article" date="2012" name="J. Bacteriol.">
        <title>Genome sequences of type strains of seven species of the marine bacterium Pseudoalteromonas.</title>
        <authorList>
            <person name="Xie B.B."/>
            <person name="Shu Y.L."/>
            <person name="Qin Q.L."/>
            <person name="Rong J.C."/>
            <person name="Zhang X.Y."/>
            <person name="Chen X.L."/>
            <person name="Shi M."/>
            <person name="He H.L."/>
            <person name="Zhou B.C."/>
            <person name="Zhang Y.Z."/>
        </authorList>
    </citation>
    <scope>NUCLEOTIDE SEQUENCE</scope>
    <source>
        <strain evidence="1">DSM 8771</strain>
    </source>
</reference>
<organism evidence="1 2">
    <name type="scientific">Pseudoalteromonas citrea</name>
    <dbReference type="NCBI Taxonomy" id="43655"/>
    <lineage>
        <taxon>Bacteria</taxon>
        <taxon>Pseudomonadati</taxon>
        <taxon>Pseudomonadota</taxon>
        <taxon>Gammaproteobacteria</taxon>
        <taxon>Alteromonadales</taxon>
        <taxon>Pseudoalteromonadaceae</taxon>
        <taxon>Pseudoalteromonas</taxon>
    </lineage>
</organism>
<protein>
    <submittedName>
        <fullName evidence="1">Uncharacterized protein</fullName>
    </submittedName>
</protein>
<dbReference type="AlphaFoldDB" id="A0AAD4AK19"/>
<sequence length="41" mass="4729">MSVCRYVGMSVCRYVGMSVCRYVGMSTQKRQQLLSFFIISL</sequence>
<name>A0AAD4AK19_9GAMM</name>
<comment type="caution">
    <text evidence="1">The sequence shown here is derived from an EMBL/GenBank/DDBJ whole genome shotgun (WGS) entry which is preliminary data.</text>
</comment>
<dbReference type="EMBL" id="AHBZ03000014">
    <property type="protein sequence ID" value="KAF7773747.1"/>
    <property type="molecule type" value="Genomic_DNA"/>
</dbReference>
<reference evidence="1" key="2">
    <citation type="submission" date="2015-03" db="EMBL/GenBank/DDBJ databases">
        <title>Genome sequence of Pseudoalteromonas citrea.</title>
        <authorList>
            <person name="Xie B.-B."/>
            <person name="Rong J.-C."/>
            <person name="Qin Q.-L."/>
            <person name="Zhang Y.-Z."/>
        </authorList>
    </citation>
    <scope>NUCLEOTIDE SEQUENCE</scope>
    <source>
        <strain evidence="1">DSM 8771</strain>
    </source>
</reference>
<evidence type="ECO:0000313" key="2">
    <source>
        <dbReference type="Proteomes" id="UP000016487"/>
    </source>
</evidence>
<gene>
    <name evidence="1" type="ORF">PCIT_a0063</name>
</gene>